<keyword evidence="2" id="KW-1185">Reference proteome</keyword>
<dbReference type="RefSeq" id="XP_069202725.1">
    <property type="nucleotide sequence ID" value="XM_069344897.1"/>
</dbReference>
<dbReference type="EMBL" id="JBFMKM010000004">
    <property type="protein sequence ID" value="KAL1306453.1"/>
    <property type="molecule type" value="Genomic_DNA"/>
</dbReference>
<accession>A0ABR3PJZ0</accession>
<reference evidence="1 2" key="1">
    <citation type="submission" date="2024-07" db="EMBL/GenBank/DDBJ databases">
        <title>Draft sequence of the Neodothiora populina.</title>
        <authorList>
            <person name="Drown D.D."/>
            <person name="Schuette U.S."/>
            <person name="Buechlein A.B."/>
            <person name="Rusch D.R."/>
            <person name="Winton L.W."/>
            <person name="Adams G.A."/>
        </authorList>
    </citation>
    <scope>NUCLEOTIDE SEQUENCE [LARGE SCALE GENOMIC DNA]</scope>
    <source>
        <strain evidence="1 2">CPC 39397</strain>
    </source>
</reference>
<evidence type="ECO:0000313" key="1">
    <source>
        <dbReference type="EMBL" id="KAL1306453.1"/>
    </source>
</evidence>
<gene>
    <name evidence="1" type="ORF">AAFC00_005151</name>
</gene>
<protein>
    <submittedName>
        <fullName evidence="1">Uncharacterized protein</fullName>
    </submittedName>
</protein>
<proteinExistence type="predicted"/>
<dbReference type="GeneID" id="95978850"/>
<sequence length="144" mass="15896">MPRSMAPPPSGEFNIRVQKPFSGPAQHTVEITGEPNRQAVIKTTENSGANIIEKTGDFPKDDVTELLSLVSQIRGFPSHATKDIYGLDTKLESHTLELQWTNEEEDPAAESVNELPAETKQTFKDVVDSIFAAGRQFAKQDSRV</sequence>
<name>A0ABR3PJZ0_9PEZI</name>
<comment type="caution">
    <text evidence="1">The sequence shown here is derived from an EMBL/GenBank/DDBJ whole genome shotgun (WGS) entry which is preliminary data.</text>
</comment>
<evidence type="ECO:0000313" key="2">
    <source>
        <dbReference type="Proteomes" id="UP001562354"/>
    </source>
</evidence>
<dbReference type="Proteomes" id="UP001562354">
    <property type="component" value="Unassembled WGS sequence"/>
</dbReference>
<organism evidence="1 2">
    <name type="scientific">Neodothiora populina</name>
    <dbReference type="NCBI Taxonomy" id="2781224"/>
    <lineage>
        <taxon>Eukaryota</taxon>
        <taxon>Fungi</taxon>
        <taxon>Dikarya</taxon>
        <taxon>Ascomycota</taxon>
        <taxon>Pezizomycotina</taxon>
        <taxon>Dothideomycetes</taxon>
        <taxon>Dothideomycetidae</taxon>
        <taxon>Dothideales</taxon>
        <taxon>Dothioraceae</taxon>
        <taxon>Neodothiora</taxon>
    </lineage>
</organism>